<dbReference type="FunFam" id="3.90.70.10:FF:000204">
    <property type="entry name" value="Papain"/>
    <property type="match status" value="1"/>
</dbReference>
<keyword evidence="4" id="KW-0378">Hydrolase</keyword>
<dbReference type="GO" id="GO:0008234">
    <property type="term" value="F:cysteine-type peptidase activity"/>
    <property type="evidence" value="ECO:0007669"/>
    <property type="project" value="UniProtKB-KW"/>
</dbReference>
<feature type="domain" description="Granulins" evidence="10">
    <location>
        <begin position="717"/>
        <end position="772"/>
    </location>
</feature>
<dbReference type="SUPFAM" id="SSF54001">
    <property type="entry name" value="Cysteine proteinases"/>
    <property type="match status" value="2"/>
</dbReference>
<comment type="caution">
    <text evidence="13">The sequence shown here is derived from an EMBL/GenBank/DDBJ whole genome shotgun (WGS) entry which is preliminary data.</text>
</comment>
<dbReference type="Gene3D" id="2.10.25.160">
    <property type="entry name" value="Granulin"/>
    <property type="match status" value="1"/>
</dbReference>
<dbReference type="PANTHER" id="PTHR12411">
    <property type="entry name" value="CYSTEINE PROTEASE FAMILY C1-RELATED"/>
    <property type="match status" value="1"/>
</dbReference>
<feature type="domain" description="Cathepsin propeptide inhibitor" evidence="12">
    <location>
        <begin position="27"/>
        <end position="84"/>
    </location>
</feature>
<dbReference type="InterPro" id="IPR000169">
    <property type="entry name" value="Pept_cys_AS"/>
</dbReference>
<evidence type="ECO:0000259" key="11">
    <source>
        <dbReference type="SMART" id="SM00645"/>
    </source>
</evidence>
<dbReference type="FunFam" id="3.90.70.10:FF:000023">
    <property type="entry name" value="Senescence-specific cysteine protease SAG39"/>
    <property type="match status" value="1"/>
</dbReference>
<evidence type="ECO:0000256" key="8">
    <source>
        <dbReference type="ARBA" id="ARBA00023180"/>
    </source>
</evidence>
<evidence type="ECO:0000256" key="9">
    <source>
        <dbReference type="SAM" id="SignalP"/>
    </source>
</evidence>
<dbReference type="InterPro" id="IPR025660">
    <property type="entry name" value="Pept_his_AS"/>
</dbReference>
<dbReference type="Pfam" id="PF00112">
    <property type="entry name" value="Peptidase_C1"/>
    <property type="match status" value="2"/>
</dbReference>
<dbReference type="InterPro" id="IPR037277">
    <property type="entry name" value="Granulin_sf"/>
</dbReference>
<dbReference type="InterPro" id="IPR000668">
    <property type="entry name" value="Peptidase_C1A_C"/>
</dbReference>
<dbReference type="InterPro" id="IPR013201">
    <property type="entry name" value="Prot_inhib_I29"/>
</dbReference>
<feature type="domain" description="Cathepsin propeptide inhibitor" evidence="12">
    <location>
        <begin position="420"/>
        <end position="477"/>
    </location>
</feature>
<evidence type="ECO:0000313" key="13">
    <source>
        <dbReference type="EMBL" id="TXG52155.1"/>
    </source>
</evidence>
<dbReference type="InterPro" id="IPR000118">
    <property type="entry name" value="Granulin"/>
</dbReference>
<dbReference type="PROSITE" id="PS00639">
    <property type="entry name" value="THIOL_PROTEASE_HIS"/>
    <property type="match status" value="2"/>
</dbReference>
<evidence type="ECO:0000256" key="3">
    <source>
        <dbReference type="ARBA" id="ARBA00022729"/>
    </source>
</evidence>
<feature type="domain" description="Granulins" evidence="10">
    <location>
        <begin position="342"/>
        <end position="399"/>
    </location>
</feature>
<reference evidence="14" key="1">
    <citation type="journal article" date="2019" name="Gigascience">
        <title>De novo genome assembly of the endangered Acer yangbiense, a plant species with extremely small populations endemic to Yunnan Province, China.</title>
        <authorList>
            <person name="Yang J."/>
            <person name="Wariss H.M."/>
            <person name="Tao L."/>
            <person name="Zhang R."/>
            <person name="Yun Q."/>
            <person name="Hollingsworth P."/>
            <person name="Dao Z."/>
            <person name="Luo G."/>
            <person name="Guo H."/>
            <person name="Ma Y."/>
            <person name="Sun W."/>
        </authorList>
    </citation>
    <scope>NUCLEOTIDE SEQUENCE [LARGE SCALE GENOMIC DNA]</scope>
    <source>
        <strain evidence="14">cv. Malutang</strain>
    </source>
</reference>
<evidence type="ECO:0000313" key="14">
    <source>
        <dbReference type="Proteomes" id="UP000323000"/>
    </source>
</evidence>
<feature type="domain" description="Peptidase C1A papain C-terminal" evidence="11">
    <location>
        <begin position="110"/>
        <end position="325"/>
    </location>
</feature>
<name>A0A5C7H6D8_9ROSI</name>
<keyword evidence="8" id="KW-0325">Glycoprotein</keyword>
<dbReference type="InterPro" id="IPR025661">
    <property type="entry name" value="Pept_asp_AS"/>
</dbReference>
<organism evidence="13 14">
    <name type="scientific">Acer yangbiense</name>
    <dbReference type="NCBI Taxonomy" id="1000413"/>
    <lineage>
        <taxon>Eukaryota</taxon>
        <taxon>Viridiplantae</taxon>
        <taxon>Streptophyta</taxon>
        <taxon>Embryophyta</taxon>
        <taxon>Tracheophyta</taxon>
        <taxon>Spermatophyta</taxon>
        <taxon>Magnoliopsida</taxon>
        <taxon>eudicotyledons</taxon>
        <taxon>Gunneridae</taxon>
        <taxon>Pentapetalae</taxon>
        <taxon>rosids</taxon>
        <taxon>malvids</taxon>
        <taxon>Sapindales</taxon>
        <taxon>Sapindaceae</taxon>
        <taxon>Hippocastanoideae</taxon>
        <taxon>Acereae</taxon>
        <taxon>Acer</taxon>
    </lineage>
</organism>
<dbReference type="AlphaFoldDB" id="A0A5C7H6D8"/>
<dbReference type="Pfam" id="PF08246">
    <property type="entry name" value="Inhibitor_I29"/>
    <property type="match status" value="2"/>
</dbReference>
<dbReference type="EMBL" id="VAHF01000010">
    <property type="protein sequence ID" value="TXG52155.1"/>
    <property type="molecule type" value="Genomic_DNA"/>
</dbReference>
<sequence length="808" mass="89468">MNAIGCLLLLLLLFPLHTCSSVNTQLFEAWSSNHGKTYSSSEEKQQRLEIFEDNYAFITRHNEMGNSSFSLSLNAFADLTHHEFRSSYLGLAAAPTNSDVGEPRYVVRDVPASIDWREKGAVTGVKDQGSCGACWAFAATGAIEGINKIVTGFLVSLSEQELIDCDQSYNAGCGGGLMDYAYQFIIENHGIDTEEDYPYRGQDNACNKRLLKRHVVTIDGYKDVPANNEKLLLQAVAAQPVSVGICGSERAFQFYSKGIFTGPCSTSLDHAVLIVGYGSGDGVDYWIVKNSWGRYWGMNGYIFLQRNSGNSQGVCGINMLASYPTKTKPNPPTPPPPGPVKCDLFSYCSTGETCCCARSFVGICFSWKCCASKSAVCCKDHRYCCPSDYPVCDTETNMCLKFTGNVTTEAFKKRGSSGEFRAWRNKHGKTYSSEEEKQLRLEIFEDNYDFVKKHNDIGKSSYSLSLNAFADLTHREFKASHLGLAVAITSSARRNVGEVVRDIPASIDWSQEGVVTDVKDQGSCGASWAFAATGAMEGINKIVTGSLISLSEQELIECNLSYNKGCEGGLMDYAYQFVMDNHGINTDEEYPYRAHDWECDKHYLKRRYVTIDGYTDVPENNETLLLQAVAAQPGIFTGPCSKSLDHAVLIVGYDSLNGVDYWIVKNSWGHWGMSGYILMQRNTGHSQGLCGINMLGSYPTKTSPNPPPPPPPGPVICDLLNYCSEDETCCCTWSFLGICLTWQCCAYSAVCCKDHHPIHSRPSDYPVWNTKRNMYLKQTGNAKTKAFKKRGSSRKFGDWNSLAEDRFL</sequence>
<evidence type="ECO:0000256" key="1">
    <source>
        <dbReference type="ARBA" id="ARBA00008455"/>
    </source>
</evidence>
<evidence type="ECO:0000259" key="12">
    <source>
        <dbReference type="SMART" id="SM00848"/>
    </source>
</evidence>
<dbReference type="InterPro" id="IPR038765">
    <property type="entry name" value="Papain-like_cys_pep_sf"/>
</dbReference>
<dbReference type="PRINTS" id="PR00705">
    <property type="entry name" value="PAPAIN"/>
</dbReference>
<dbReference type="PROSITE" id="PS00640">
    <property type="entry name" value="THIOL_PROTEASE_ASN"/>
    <property type="match status" value="1"/>
</dbReference>
<dbReference type="GO" id="GO:0006508">
    <property type="term" value="P:proteolysis"/>
    <property type="evidence" value="ECO:0007669"/>
    <property type="project" value="UniProtKB-KW"/>
</dbReference>
<dbReference type="Proteomes" id="UP000323000">
    <property type="component" value="Chromosome 10"/>
</dbReference>
<dbReference type="SMART" id="SM00645">
    <property type="entry name" value="Pept_C1"/>
    <property type="match status" value="2"/>
</dbReference>
<evidence type="ECO:0000259" key="10">
    <source>
        <dbReference type="SMART" id="SM00277"/>
    </source>
</evidence>
<evidence type="ECO:0000256" key="4">
    <source>
        <dbReference type="ARBA" id="ARBA00022801"/>
    </source>
</evidence>
<dbReference type="InterPro" id="IPR013128">
    <property type="entry name" value="Peptidase_C1A"/>
</dbReference>
<evidence type="ECO:0000256" key="6">
    <source>
        <dbReference type="ARBA" id="ARBA00023145"/>
    </source>
</evidence>
<keyword evidence="14" id="KW-1185">Reference proteome</keyword>
<feature type="domain" description="Peptidase C1A papain C-terminal" evidence="11">
    <location>
        <begin position="503"/>
        <end position="700"/>
    </location>
</feature>
<evidence type="ECO:0000256" key="5">
    <source>
        <dbReference type="ARBA" id="ARBA00022807"/>
    </source>
</evidence>
<keyword evidence="5" id="KW-0788">Thiol protease</keyword>
<dbReference type="OrthoDB" id="10253408at2759"/>
<feature type="chain" id="PRO_5022877846" evidence="9">
    <location>
        <begin position="22"/>
        <end position="808"/>
    </location>
</feature>
<evidence type="ECO:0000256" key="2">
    <source>
        <dbReference type="ARBA" id="ARBA00022670"/>
    </source>
</evidence>
<proteinExistence type="inferred from homology"/>
<dbReference type="CDD" id="cd02248">
    <property type="entry name" value="Peptidase_C1A"/>
    <property type="match status" value="2"/>
</dbReference>
<dbReference type="Gene3D" id="3.90.70.10">
    <property type="entry name" value="Cysteine proteinases"/>
    <property type="match status" value="2"/>
</dbReference>
<feature type="signal peptide" evidence="9">
    <location>
        <begin position="1"/>
        <end position="21"/>
    </location>
</feature>
<keyword evidence="2" id="KW-0645">Protease</keyword>
<accession>A0A5C7H6D8</accession>
<keyword evidence="6" id="KW-0865">Zymogen</keyword>
<evidence type="ECO:0000256" key="7">
    <source>
        <dbReference type="ARBA" id="ARBA00023157"/>
    </source>
</evidence>
<keyword evidence="3 9" id="KW-0732">Signal</keyword>
<dbReference type="Pfam" id="PF00396">
    <property type="entry name" value="Granulin"/>
    <property type="match status" value="1"/>
</dbReference>
<dbReference type="SUPFAM" id="SSF57277">
    <property type="entry name" value="Granulin repeat"/>
    <property type="match status" value="2"/>
</dbReference>
<dbReference type="SMART" id="SM00848">
    <property type="entry name" value="Inhibitor_I29"/>
    <property type="match status" value="2"/>
</dbReference>
<protein>
    <submittedName>
        <fullName evidence="13">Uncharacterized protein</fullName>
    </submittedName>
</protein>
<dbReference type="PROSITE" id="PS00139">
    <property type="entry name" value="THIOL_PROTEASE_CYS"/>
    <property type="match status" value="1"/>
</dbReference>
<dbReference type="InterPro" id="IPR039417">
    <property type="entry name" value="Peptidase_C1A_papain-like"/>
</dbReference>
<comment type="similarity">
    <text evidence="1">Belongs to the peptidase C1 family.</text>
</comment>
<dbReference type="SMART" id="SM00277">
    <property type="entry name" value="GRAN"/>
    <property type="match status" value="2"/>
</dbReference>
<gene>
    <name evidence="13" type="ORF">EZV62_021324</name>
</gene>
<keyword evidence="7" id="KW-1015">Disulfide bond</keyword>